<accession>A0A419TC94</accession>
<evidence type="ECO:0000313" key="3">
    <source>
        <dbReference type="EMBL" id="RKD35047.1"/>
    </source>
</evidence>
<dbReference type="Proteomes" id="UP000284277">
    <property type="component" value="Unassembled WGS sequence"/>
</dbReference>
<dbReference type="RefSeq" id="WP_243117090.1">
    <property type="nucleotide sequence ID" value="NZ_MCIA01000001.1"/>
</dbReference>
<reference evidence="3 4" key="1">
    <citation type="submission" date="2016-08" db="EMBL/GenBank/DDBJ databases">
        <title>A new outlook on sporulation: Clostridium algidixylanolyticum.</title>
        <authorList>
            <person name="Poppleton D.I."/>
            <person name="Gribaldo S."/>
        </authorList>
    </citation>
    <scope>NUCLEOTIDE SEQUENCE [LARGE SCALE GENOMIC DNA]</scope>
    <source>
        <strain evidence="3 4">SPL73</strain>
    </source>
</reference>
<keyword evidence="4" id="KW-1185">Reference proteome</keyword>
<protein>
    <recommendedName>
        <fullName evidence="2">Transposase TnpC homeodomain domain-containing protein</fullName>
    </recommendedName>
</protein>
<evidence type="ECO:0000259" key="2">
    <source>
        <dbReference type="Pfam" id="PF13007"/>
    </source>
</evidence>
<dbReference type="AlphaFoldDB" id="A0A419TC94"/>
<comment type="caution">
    <text evidence="3">The sequence shown here is derived from an EMBL/GenBank/DDBJ whole genome shotgun (WGS) entry which is preliminary data.</text>
</comment>
<evidence type="ECO:0000313" key="4">
    <source>
        <dbReference type="Proteomes" id="UP000284277"/>
    </source>
</evidence>
<feature type="coiled-coil region" evidence="1">
    <location>
        <begin position="15"/>
        <end position="49"/>
    </location>
</feature>
<organism evidence="3 4">
    <name type="scientific">Lacrimispora algidixylanolytica</name>
    <dbReference type="NCBI Taxonomy" id="94868"/>
    <lineage>
        <taxon>Bacteria</taxon>
        <taxon>Bacillati</taxon>
        <taxon>Bacillota</taxon>
        <taxon>Clostridia</taxon>
        <taxon>Lachnospirales</taxon>
        <taxon>Lachnospiraceae</taxon>
        <taxon>Lacrimispora</taxon>
    </lineage>
</organism>
<feature type="domain" description="Transposase TnpC homeodomain" evidence="2">
    <location>
        <begin position="38"/>
        <end position="82"/>
    </location>
</feature>
<dbReference type="EMBL" id="MCIA01000001">
    <property type="protein sequence ID" value="RKD35047.1"/>
    <property type="molecule type" value="Genomic_DNA"/>
</dbReference>
<name>A0A419TC94_9FIRM</name>
<dbReference type="InterPro" id="IPR024463">
    <property type="entry name" value="Transposase_TnpC_homeodom"/>
</dbReference>
<dbReference type="Pfam" id="PF13007">
    <property type="entry name" value="LZ_Tnp_IS66"/>
    <property type="match status" value="1"/>
</dbReference>
<proteinExistence type="predicted"/>
<evidence type="ECO:0000256" key="1">
    <source>
        <dbReference type="SAM" id="Coils"/>
    </source>
</evidence>
<gene>
    <name evidence="3" type="ORF">BET01_01475</name>
</gene>
<sequence length="139" mass="15768">MVKKYAVDELSHLNVDSMKIIILSMQDQLEQLNQNMERLIEQNAVANNQRFGRSSEKLEVIDGQLNLDFIFNEAEALTETLYVVEPAQEDVLLPKSLLRNSIATPSLVASIYNAKYVNGMQLDRNNKEYLPKVNALARG</sequence>
<keyword evidence="1" id="KW-0175">Coiled coil</keyword>